<protein>
    <submittedName>
        <fullName evidence="1">Uncharacterized protein</fullName>
    </submittedName>
</protein>
<evidence type="ECO:0000313" key="2">
    <source>
        <dbReference type="Proteomes" id="UP000298781"/>
    </source>
</evidence>
<organism evidence="1 2">
    <name type="scientific">Phreatobacter stygius</name>
    <dbReference type="NCBI Taxonomy" id="1940610"/>
    <lineage>
        <taxon>Bacteria</taxon>
        <taxon>Pseudomonadati</taxon>
        <taxon>Pseudomonadota</taxon>
        <taxon>Alphaproteobacteria</taxon>
        <taxon>Hyphomicrobiales</taxon>
        <taxon>Phreatobacteraceae</taxon>
        <taxon>Phreatobacter</taxon>
    </lineage>
</organism>
<dbReference type="Proteomes" id="UP000298781">
    <property type="component" value="Chromosome"/>
</dbReference>
<accession>A0A4D7AQP2</accession>
<keyword evidence="2" id="KW-1185">Reference proteome</keyword>
<proteinExistence type="predicted"/>
<evidence type="ECO:0000313" key="1">
    <source>
        <dbReference type="EMBL" id="QCI63604.1"/>
    </source>
</evidence>
<sequence>MTEIDIRLDPLRHRLGRLRGDQLILRDAPRIGRGIAERLGLMGRIADRLGAVDRNRLGPDGRHRGGDTGELALHHGIEALGRAVGLDLADRVFQRQPLARDVLFGKRRIHAAQLCNQGRSRAVIDRAACLASVLRQSRDGPGDQGRVIGHCVMLCRLP</sequence>
<gene>
    <name evidence="1" type="ORF">E8M01_04735</name>
</gene>
<dbReference type="AlphaFoldDB" id="A0A4D7AQP2"/>
<dbReference type="EMBL" id="CP039690">
    <property type="protein sequence ID" value="QCI63604.1"/>
    <property type="molecule type" value="Genomic_DNA"/>
</dbReference>
<dbReference type="KEGG" id="pstg:E8M01_04735"/>
<name>A0A4D7AQP2_9HYPH</name>
<reference evidence="1 2" key="1">
    <citation type="submission" date="2019-04" db="EMBL/GenBank/DDBJ databases">
        <title>Phreatobacter aquaticus sp. nov.</title>
        <authorList>
            <person name="Choi A."/>
        </authorList>
    </citation>
    <scope>NUCLEOTIDE SEQUENCE [LARGE SCALE GENOMIC DNA]</scope>
    <source>
        <strain evidence="1 2">KCTC 52518</strain>
    </source>
</reference>